<dbReference type="GO" id="GO:0003993">
    <property type="term" value="F:acid phosphatase activity"/>
    <property type="evidence" value="ECO:0007669"/>
    <property type="project" value="TreeGrafter"/>
</dbReference>
<dbReference type="PANTHER" id="PTHR20963">
    <property type="entry name" value="MULTIPLE INOSITOL POLYPHOSPHATE PHOSPHATASE-RELATED"/>
    <property type="match status" value="1"/>
</dbReference>
<dbReference type="Gene3D" id="3.40.50.1240">
    <property type="entry name" value="Phosphoglycerate mutase-like"/>
    <property type="match status" value="1"/>
</dbReference>
<dbReference type="AlphaFoldDB" id="A0A8H6ZQK9"/>
<dbReference type="CDD" id="cd07061">
    <property type="entry name" value="HP_HAP_like"/>
    <property type="match status" value="1"/>
</dbReference>
<gene>
    <name evidence="5" type="ORF">PC9H_007061</name>
</gene>
<keyword evidence="4" id="KW-1015">Disulfide bond</keyword>
<keyword evidence="1" id="KW-0378">Hydrolase</keyword>
<keyword evidence="2" id="KW-0325">Glycoprotein</keyword>
<feature type="active site" description="Proton donor" evidence="3">
    <location>
        <position position="355"/>
    </location>
</feature>
<evidence type="ECO:0000256" key="2">
    <source>
        <dbReference type="ARBA" id="ARBA00023180"/>
    </source>
</evidence>
<comment type="caution">
    <text evidence="5">The sequence shown here is derived from an EMBL/GenBank/DDBJ whole genome shotgun (WGS) entry which is preliminary data.</text>
</comment>
<dbReference type="Proteomes" id="UP000623687">
    <property type="component" value="Unassembled WGS sequence"/>
</dbReference>
<organism evidence="5 6">
    <name type="scientific">Pleurotus ostreatus</name>
    <name type="common">Oyster mushroom</name>
    <name type="synonym">White-rot fungus</name>
    <dbReference type="NCBI Taxonomy" id="5322"/>
    <lineage>
        <taxon>Eukaryota</taxon>
        <taxon>Fungi</taxon>
        <taxon>Dikarya</taxon>
        <taxon>Basidiomycota</taxon>
        <taxon>Agaricomycotina</taxon>
        <taxon>Agaricomycetes</taxon>
        <taxon>Agaricomycetidae</taxon>
        <taxon>Agaricales</taxon>
        <taxon>Pleurotineae</taxon>
        <taxon>Pleurotaceae</taxon>
        <taxon>Pleurotus</taxon>
    </lineage>
</organism>
<dbReference type="Pfam" id="PF00328">
    <property type="entry name" value="His_Phos_2"/>
    <property type="match status" value="1"/>
</dbReference>
<evidence type="ECO:0000313" key="5">
    <source>
        <dbReference type="EMBL" id="KAF7427845.1"/>
    </source>
</evidence>
<dbReference type="InterPro" id="IPR029033">
    <property type="entry name" value="His_PPase_superfam"/>
</dbReference>
<feature type="disulfide bond" evidence="4">
    <location>
        <begin position="430"/>
        <end position="438"/>
    </location>
</feature>
<reference evidence="5" key="1">
    <citation type="submission" date="2019-07" db="EMBL/GenBank/DDBJ databases">
        <authorList>
            <person name="Palmer J.M."/>
        </authorList>
    </citation>
    <scope>NUCLEOTIDE SEQUENCE</scope>
    <source>
        <strain evidence="5">PC9</strain>
    </source>
</reference>
<dbReference type="InterPro" id="IPR000560">
    <property type="entry name" value="His_Pase_clade-2"/>
</dbReference>
<evidence type="ECO:0000256" key="4">
    <source>
        <dbReference type="PIRSR" id="PIRSR000894-2"/>
    </source>
</evidence>
<dbReference type="GO" id="GO:0009277">
    <property type="term" value="C:fungal-type cell wall"/>
    <property type="evidence" value="ECO:0007669"/>
    <property type="project" value="TreeGrafter"/>
</dbReference>
<sequence>MCSFSKDIYTLVHGCIFTLMIKARTLLLFFILQVVCYVSGEANFNPLQHSGPASPYFDAPSQDGIPTETPPECRVDQAAYIVRHGSRYPEPGSFQGWANLFNKFQNASYTARGPLAFIPSWVPPVDDAPHEPLFLTSTGAGEAFALGVDLRKRYGFTKGGMNLTIWSASQQRVLDTGSYFLRGYLSQGSYAADPSLNRGFTVSLPDSVNNTFADSLTPSISCPPYASGDRGSTTASQFRATYLPNIATRLNQQFLDGLALEPTDIGTMQDLCGFSAEINGDTRFCDIFEQSEWLDYEYAHDLNYYYGSGPGNPFSATVGFPWLKAITDIFVAGPGESPPGSSVTPAQLIMGFTHDNNLPPIISALGVWNTSKPREAPIYPLSPTAPNPERMFRSSFLVAFRGYAALERLECDNTSLAKEVDNAPVPIPGCTDGPGATCSLSAFVKHVDRRGRVAGDFVDRCGLAGVPGATSQLQFLTNRPDPASVISLPQ</sequence>
<proteinExistence type="predicted"/>
<evidence type="ECO:0000313" key="6">
    <source>
        <dbReference type="Proteomes" id="UP000623687"/>
    </source>
</evidence>
<dbReference type="InterPro" id="IPR033379">
    <property type="entry name" value="Acid_Pase_AS"/>
</dbReference>
<keyword evidence="6" id="KW-1185">Reference proteome</keyword>
<feature type="disulfide bond" evidence="4">
    <location>
        <begin position="73"/>
        <end position="411"/>
    </location>
</feature>
<dbReference type="RefSeq" id="XP_036630217.1">
    <property type="nucleotide sequence ID" value="XM_036776597.1"/>
</dbReference>
<dbReference type="PIRSF" id="PIRSF000894">
    <property type="entry name" value="Acid_phosphatase"/>
    <property type="match status" value="1"/>
</dbReference>
<dbReference type="OrthoDB" id="6509975at2759"/>
<dbReference type="PROSITE" id="PS00778">
    <property type="entry name" value="HIS_ACID_PHOSPHAT_2"/>
    <property type="match status" value="1"/>
</dbReference>
<dbReference type="PANTHER" id="PTHR20963:SF18">
    <property type="entry name" value="ACID PHOSPHATASE PHO11-RELATED"/>
    <property type="match status" value="1"/>
</dbReference>
<dbReference type="GeneID" id="59376879"/>
<name>A0A8H6ZQK9_PLEOS</name>
<feature type="active site" description="Nucleophile" evidence="3">
    <location>
        <position position="84"/>
    </location>
</feature>
<dbReference type="SUPFAM" id="SSF53254">
    <property type="entry name" value="Phosphoglycerate mutase-like"/>
    <property type="match status" value="1"/>
</dbReference>
<evidence type="ECO:0008006" key="7">
    <source>
        <dbReference type="Google" id="ProtNLM"/>
    </source>
</evidence>
<accession>A0A8H6ZQK9</accession>
<protein>
    <recommendedName>
        <fullName evidence="7">Phosphoglycerate mutase-like protein</fullName>
    </recommendedName>
</protein>
<feature type="disulfide bond" evidence="4">
    <location>
        <begin position="272"/>
        <end position="285"/>
    </location>
</feature>
<dbReference type="VEuPathDB" id="FungiDB:PC9H_007061"/>
<dbReference type="PROSITE" id="PS00616">
    <property type="entry name" value="HIS_ACID_PHOSPHAT_1"/>
    <property type="match status" value="1"/>
</dbReference>
<dbReference type="InterPro" id="IPR016274">
    <property type="entry name" value="Histidine_acid_Pase_euk"/>
</dbReference>
<dbReference type="EMBL" id="JACETU010000005">
    <property type="protein sequence ID" value="KAF7427845.1"/>
    <property type="molecule type" value="Genomic_DNA"/>
</dbReference>
<evidence type="ECO:0000256" key="1">
    <source>
        <dbReference type="ARBA" id="ARBA00022801"/>
    </source>
</evidence>
<evidence type="ECO:0000256" key="3">
    <source>
        <dbReference type="PIRSR" id="PIRSR000894-1"/>
    </source>
</evidence>